<dbReference type="EMBL" id="CAVLEF010000011">
    <property type="protein sequence ID" value="CAK1548904.1"/>
    <property type="molecule type" value="Genomic_DNA"/>
</dbReference>
<evidence type="ECO:0000256" key="2">
    <source>
        <dbReference type="SAM" id="SignalP"/>
    </source>
</evidence>
<gene>
    <name evidence="3" type="ORF">LNINA_LOCUS8252</name>
</gene>
<organism evidence="3 4">
    <name type="scientific">Leptosia nina</name>
    <dbReference type="NCBI Taxonomy" id="320188"/>
    <lineage>
        <taxon>Eukaryota</taxon>
        <taxon>Metazoa</taxon>
        <taxon>Ecdysozoa</taxon>
        <taxon>Arthropoda</taxon>
        <taxon>Hexapoda</taxon>
        <taxon>Insecta</taxon>
        <taxon>Pterygota</taxon>
        <taxon>Neoptera</taxon>
        <taxon>Endopterygota</taxon>
        <taxon>Lepidoptera</taxon>
        <taxon>Glossata</taxon>
        <taxon>Ditrysia</taxon>
        <taxon>Papilionoidea</taxon>
        <taxon>Pieridae</taxon>
        <taxon>Pierinae</taxon>
        <taxon>Leptosia</taxon>
    </lineage>
</organism>
<reference evidence="3 4" key="1">
    <citation type="submission" date="2023-11" db="EMBL/GenBank/DDBJ databases">
        <authorList>
            <person name="Okamura Y."/>
        </authorList>
    </citation>
    <scope>NUCLEOTIDE SEQUENCE [LARGE SCALE GENOMIC DNA]</scope>
</reference>
<sequence>MGAAALLFVFVCIYQNIDASPNEITFPLSNYKSEIAPLDPKPLPVPWQTDDSDYFIDKYFSDPNKRTINYSHMKRNDDDYVRRGTDYMPEERPFAYGKYNDDIYTSSQCRRNSESVYNQKDYNDDTRLRQDIYEREKSYPKSHEYPEKCFNTQRFNEEYEIPRQSQRDRICSDNIKKTCDYYRPEAIREFIQPGNKYGENFQYDENNYNERKLREYFRNKDKLHSKELELLQETISANVLPLNTIKSEMVGQIDDQTPMKHSLISSVSAVENVLQNSNIKRIFDKVNGRDINEIRPEAKHRLIPQTLENSKSNMALNLRNKNTNIERLTSDINNMEEFKRLKNPSTIEQSTLFENFNQIPLEYITKGDKKESISRNNLMSKMPRVDDKCYKYESQLEQLKNSFYENPTPKYDTRRLQTTSEQMFSEANEPGTNAYNKIEKESDCGLESRIQRLPTRVNGTPKDINNIESSSDSQLTIKTAFEPSKPTFRFENNGYTNDLKGFLPQSNTILYPQGNNNCGSPNLPQKQTTDVKSNNIRYNIQAPSNSKAPTLHYNTDQTSKGVDIKRPESNIVQTHSNTQRSSICKIPPINQEAQNSYNMDNSNTNNVLDSTVQVVKPDTAVNIDQNSVKYRTLPSAVITPNAPKQIIKNDLTTIPVQTSVMQPTKALKPLNGYIIPQVTTIAPFTIKPAEAYYASSKPKITVLNSNPKMESTLQKTQPVYYIPRTSAAPTASIAPVVRVLNRNYTVPNRNLVNTPNKFTLSNHHQIPSYADRYTTLLNESLNNIASVIVTNILSSFNTDLSNVATPSLLHDDSKVSKIPLTLSEISSLENSNSTTESNETISSATSNSTSKPKSYLSTITINVLPPVQQKSNDIIIVV</sequence>
<feature type="compositionally biased region" description="Low complexity" evidence="1">
    <location>
        <begin position="827"/>
        <end position="850"/>
    </location>
</feature>
<comment type="caution">
    <text evidence="3">The sequence shown here is derived from an EMBL/GenBank/DDBJ whole genome shotgun (WGS) entry which is preliminary data.</text>
</comment>
<name>A0AAV1JHE7_9NEOP</name>
<evidence type="ECO:0000313" key="4">
    <source>
        <dbReference type="Proteomes" id="UP001497472"/>
    </source>
</evidence>
<dbReference type="AlphaFoldDB" id="A0AAV1JHE7"/>
<keyword evidence="2" id="KW-0732">Signal</keyword>
<feature type="region of interest" description="Disordered" evidence="1">
    <location>
        <begin position="827"/>
        <end position="853"/>
    </location>
</feature>
<evidence type="ECO:0000313" key="3">
    <source>
        <dbReference type="EMBL" id="CAK1548904.1"/>
    </source>
</evidence>
<feature type="chain" id="PRO_5043639994" evidence="2">
    <location>
        <begin position="20"/>
        <end position="878"/>
    </location>
</feature>
<accession>A0AAV1JHE7</accession>
<keyword evidence="4" id="KW-1185">Reference proteome</keyword>
<protein>
    <submittedName>
        <fullName evidence="3">Uncharacterized protein</fullName>
    </submittedName>
</protein>
<proteinExistence type="predicted"/>
<feature type="signal peptide" evidence="2">
    <location>
        <begin position="1"/>
        <end position="19"/>
    </location>
</feature>
<dbReference type="Proteomes" id="UP001497472">
    <property type="component" value="Unassembled WGS sequence"/>
</dbReference>
<evidence type="ECO:0000256" key="1">
    <source>
        <dbReference type="SAM" id="MobiDB-lite"/>
    </source>
</evidence>